<dbReference type="SUPFAM" id="SSF47413">
    <property type="entry name" value="lambda repressor-like DNA-binding domains"/>
    <property type="match status" value="1"/>
</dbReference>
<protein>
    <submittedName>
        <fullName evidence="5">LacI family transcriptional regulator</fullName>
    </submittedName>
</protein>
<dbReference type="SUPFAM" id="SSF53822">
    <property type="entry name" value="Periplasmic binding protein-like I"/>
    <property type="match status" value="1"/>
</dbReference>
<dbReference type="InterPro" id="IPR000843">
    <property type="entry name" value="HTH_LacI"/>
</dbReference>
<evidence type="ECO:0000256" key="1">
    <source>
        <dbReference type="ARBA" id="ARBA00023015"/>
    </source>
</evidence>
<evidence type="ECO:0000256" key="3">
    <source>
        <dbReference type="ARBA" id="ARBA00023163"/>
    </source>
</evidence>
<feature type="domain" description="HTH lacI-type" evidence="4">
    <location>
        <begin position="1"/>
        <end position="55"/>
    </location>
</feature>
<evidence type="ECO:0000259" key="4">
    <source>
        <dbReference type="PROSITE" id="PS50932"/>
    </source>
</evidence>
<dbReference type="PANTHER" id="PTHR30146:SF24">
    <property type="entry name" value="XYLOSE OPERON REGULATORY PROTEIN"/>
    <property type="match status" value="1"/>
</dbReference>
<dbReference type="Pfam" id="PF00356">
    <property type="entry name" value="LacI"/>
    <property type="match status" value="1"/>
</dbReference>
<keyword evidence="2" id="KW-0238">DNA-binding</keyword>
<dbReference type="GO" id="GO:0003700">
    <property type="term" value="F:DNA-binding transcription factor activity"/>
    <property type="evidence" value="ECO:0007669"/>
    <property type="project" value="TreeGrafter"/>
</dbReference>
<dbReference type="SMART" id="SM00354">
    <property type="entry name" value="HTH_LACI"/>
    <property type="match status" value="1"/>
</dbReference>
<accession>A0A7G5C3R0</accession>
<dbReference type="AlphaFoldDB" id="A0A7G5C3R0"/>
<dbReference type="Gene3D" id="3.40.50.2300">
    <property type="match status" value="2"/>
</dbReference>
<reference evidence="5 6" key="1">
    <citation type="submission" date="2019-07" db="EMBL/GenBank/DDBJ databases">
        <authorList>
            <person name="Kim J.K."/>
            <person name="Cheong H.-M."/>
            <person name="Choi Y."/>
            <person name="Hwang K.J."/>
            <person name="Lee S."/>
            <person name="Choi C."/>
        </authorList>
    </citation>
    <scope>NUCLEOTIDE SEQUENCE [LARGE SCALE GENOMIC DNA]</scope>
    <source>
        <strain evidence="5 6">KS 22</strain>
    </source>
</reference>
<dbReference type="PROSITE" id="PS50932">
    <property type="entry name" value="HTH_LACI_2"/>
    <property type="match status" value="1"/>
</dbReference>
<dbReference type="Pfam" id="PF13377">
    <property type="entry name" value="Peripla_BP_3"/>
    <property type="match status" value="1"/>
</dbReference>
<dbReference type="RefSeq" id="WP_182300083.1">
    <property type="nucleotide sequence ID" value="NZ_CP041969.1"/>
</dbReference>
<dbReference type="InterPro" id="IPR046335">
    <property type="entry name" value="LacI/GalR-like_sensor"/>
</dbReference>
<dbReference type="GO" id="GO:0000976">
    <property type="term" value="F:transcription cis-regulatory region binding"/>
    <property type="evidence" value="ECO:0007669"/>
    <property type="project" value="TreeGrafter"/>
</dbReference>
<gene>
    <name evidence="5" type="ORF">FPL14_23740</name>
</gene>
<proteinExistence type="predicted"/>
<name>A0A7G5C3R0_9BACL</name>
<dbReference type="KEGG" id="cchl:FPL14_23740"/>
<dbReference type="Proteomes" id="UP000515679">
    <property type="component" value="Chromosome"/>
</dbReference>
<keyword evidence="1" id="KW-0805">Transcription regulation</keyword>
<dbReference type="CDD" id="cd01392">
    <property type="entry name" value="HTH_LacI"/>
    <property type="match status" value="1"/>
</dbReference>
<evidence type="ECO:0000313" key="6">
    <source>
        <dbReference type="Proteomes" id="UP000515679"/>
    </source>
</evidence>
<dbReference type="InterPro" id="IPR028082">
    <property type="entry name" value="Peripla_BP_I"/>
</dbReference>
<evidence type="ECO:0000313" key="5">
    <source>
        <dbReference type="EMBL" id="QMV43844.1"/>
    </source>
</evidence>
<sequence length="343" mass="38270">MNIYDISRLAGVSRKTVQRVLNNAPNVKPETQAKIQKIMEEHHFEPSAAARKLSSSKPTTIAVFIVQNQERYKLYTDDLFYSAVIGGIVSYSNSRNYNVLVSIMDISDTDQLLSLYKQKSIDSGIIISWSNVQFIVDKVTEAGFSIGVFDQNNLHPGTMDIPFPYLDNRTSAYEAGQYLLDLGYTRLGIVTGDMAIPASQERLDGFLAAVRDRGLSVEKDHIYYGQFIEKSGYDAVERWVRSNDLPEAIFCSNDLMAYGAIQASIRLGVSVPERLSIIGFDDLLISQYTHPPLTTMRVPRVEMAVSITERIIDLMEGKAGNAMPSPTFRAALVERSSCRNAIN</sequence>
<keyword evidence="3" id="KW-0804">Transcription</keyword>
<dbReference type="InterPro" id="IPR010982">
    <property type="entry name" value="Lambda_DNA-bd_dom_sf"/>
</dbReference>
<organism evidence="5 6">
    <name type="scientific">Cohnella cholangitidis</name>
    <dbReference type="NCBI Taxonomy" id="2598458"/>
    <lineage>
        <taxon>Bacteria</taxon>
        <taxon>Bacillati</taxon>
        <taxon>Bacillota</taxon>
        <taxon>Bacilli</taxon>
        <taxon>Bacillales</taxon>
        <taxon>Paenibacillaceae</taxon>
        <taxon>Cohnella</taxon>
    </lineage>
</organism>
<dbReference type="CDD" id="cd06267">
    <property type="entry name" value="PBP1_LacI_sugar_binding-like"/>
    <property type="match status" value="1"/>
</dbReference>
<dbReference type="EMBL" id="CP041969">
    <property type="protein sequence ID" value="QMV43844.1"/>
    <property type="molecule type" value="Genomic_DNA"/>
</dbReference>
<dbReference type="Gene3D" id="1.10.260.40">
    <property type="entry name" value="lambda repressor-like DNA-binding domains"/>
    <property type="match status" value="1"/>
</dbReference>
<evidence type="ECO:0000256" key="2">
    <source>
        <dbReference type="ARBA" id="ARBA00023125"/>
    </source>
</evidence>
<keyword evidence="6" id="KW-1185">Reference proteome</keyword>
<dbReference type="PANTHER" id="PTHR30146">
    <property type="entry name" value="LACI-RELATED TRANSCRIPTIONAL REPRESSOR"/>
    <property type="match status" value="1"/>
</dbReference>